<keyword evidence="4" id="KW-1003">Cell membrane</keyword>
<feature type="transmembrane region" description="Helical" evidence="9">
    <location>
        <begin position="334"/>
        <end position="358"/>
    </location>
</feature>
<dbReference type="STRING" id="1907941.BKE30_03750"/>
<dbReference type="Proteomes" id="UP000192132">
    <property type="component" value="Unassembled WGS sequence"/>
</dbReference>
<keyword evidence="7 9" id="KW-0472">Membrane</keyword>
<evidence type="ECO:0000259" key="10">
    <source>
        <dbReference type="Pfam" id="PF03553"/>
    </source>
</evidence>
<keyword evidence="5 9" id="KW-0812">Transmembrane</keyword>
<dbReference type="AlphaFoldDB" id="A0A1S8CXM6"/>
<feature type="transmembrane region" description="Helical" evidence="9">
    <location>
        <begin position="197"/>
        <end position="216"/>
    </location>
</feature>
<reference evidence="11 12" key="1">
    <citation type="submission" date="2016-10" db="EMBL/GenBank/DDBJ databases">
        <title>Draft Genome sequence of Alkanindiges sp. strain H1.</title>
        <authorList>
            <person name="Subhash Y."/>
            <person name="Lee S."/>
        </authorList>
    </citation>
    <scope>NUCLEOTIDE SEQUENCE [LARGE SCALE GENOMIC DNA]</scope>
    <source>
        <strain evidence="11 12">H1</strain>
    </source>
</reference>
<comment type="caution">
    <text evidence="11">The sequence shown here is derived from an EMBL/GenBank/DDBJ whole genome shotgun (WGS) entry which is preliminary data.</text>
</comment>
<dbReference type="RefSeq" id="WP_076877315.1">
    <property type="nucleotide sequence ID" value="NZ_MLCN01000008.1"/>
</dbReference>
<accession>A0A1S8CXM6</accession>
<dbReference type="EMBL" id="MLCN01000008">
    <property type="protein sequence ID" value="ONG41559.1"/>
    <property type="molecule type" value="Genomic_DNA"/>
</dbReference>
<keyword evidence="12" id="KW-1185">Reference proteome</keyword>
<dbReference type="PANTHER" id="PTHR33451">
    <property type="entry name" value="MALATE-2H(+)/NA(+)-LACTATE ANTIPORTER"/>
    <property type="match status" value="1"/>
</dbReference>
<feature type="transmembrane region" description="Helical" evidence="9">
    <location>
        <begin position="378"/>
        <end position="403"/>
    </location>
</feature>
<evidence type="ECO:0000256" key="3">
    <source>
        <dbReference type="ARBA" id="ARBA00022449"/>
    </source>
</evidence>
<dbReference type="OrthoDB" id="9762978at2"/>
<feature type="domain" description="Na+/H+ antiporter NhaC-like C-terminal" evidence="10">
    <location>
        <begin position="11"/>
        <end position="213"/>
    </location>
</feature>
<dbReference type="InterPro" id="IPR018461">
    <property type="entry name" value="Na/H_Antiport_NhaC-like_C"/>
</dbReference>
<evidence type="ECO:0000313" key="12">
    <source>
        <dbReference type="Proteomes" id="UP000192132"/>
    </source>
</evidence>
<proteinExistence type="inferred from homology"/>
<keyword evidence="6 9" id="KW-1133">Transmembrane helix</keyword>
<feature type="transmembrane region" description="Helical" evidence="9">
    <location>
        <begin position="415"/>
        <end position="433"/>
    </location>
</feature>
<evidence type="ECO:0000256" key="6">
    <source>
        <dbReference type="ARBA" id="ARBA00022989"/>
    </source>
</evidence>
<evidence type="ECO:0000256" key="5">
    <source>
        <dbReference type="ARBA" id="ARBA00022692"/>
    </source>
</evidence>
<evidence type="ECO:0000256" key="9">
    <source>
        <dbReference type="SAM" id="Phobius"/>
    </source>
</evidence>
<evidence type="ECO:0000256" key="7">
    <source>
        <dbReference type="ARBA" id="ARBA00023136"/>
    </source>
</evidence>
<gene>
    <name evidence="11" type="ORF">BKE30_03750</name>
</gene>
<keyword evidence="2" id="KW-0813">Transport</keyword>
<feature type="transmembrane region" description="Helical" evidence="9">
    <location>
        <begin position="35"/>
        <end position="56"/>
    </location>
</feature>
<comment type="subcellular location">
    <subcellularLocation>
        <location evidence="1">Cell membrane</location>
        <topology evidence="1">Multi-pass membrane protein</topology>
    </subcellularLocation>
</comment>
<feature type="transmembrane region" description="Helical" evidence="9">
    <location>
        <begin position="237"/>
        <end position="267"/>
    </location>
</feature>
<evidence type="ECO:0000256" key="4">
    <source>
        <dbReference type="ARBA" id="ARBA00022475"/>
    </source>
</evidence>
<dbReference type="GO" id="GO:0005886">
    <property type="term" value="C:plasma membrane"/>
    <property type="evidence" value="ECO:0007669"/>
    <property type="project" value="UniProtKB-SubCell"/>
</dbReference>
<dbReference type="InterPro" id="IPR052180">
    <property type="entry name" value="NhaC_Na-H+_Antiporter"/>
</dbReference>
<dbReference type="PANTHER" id="PTHR33451:SF5">
    <property type="entry name" value="NA+_H+ ANTIPORTER"/>
    <property type="match status" value="1"/>
</dbReference>
<evidence type="ECO:0000313" key="11">
    <source>
        <dbReference type="EMBL" id="ONG41559.1"/>
    </source>
</evidence>
<evidence type="ECO:0000256" key="2">
    <source>
        <dbReference type="ARBA" id="ARBA00022448"/>
    </source>
</evidence>
<dbReference type="Pfam" id="PF03553">
    <property type="entry name" value="Na_H_antiporter"/>
    <property type="match status" value="1"/>
</dbReference>
<sequence>MTAPLPRFTALLPILLFLALFLGSGIYHTLQGTEFAFYQLKAPVAALPAIVLAIVLNRQSINTSIERFLVGAAHPNIILMCMVFMLAGAFASVSKSIGSVDATVQFGLQFIPASLVLPALFVISAFIATAMGTSMGTIAACAPIAVGFASATGIAAPLALGAIISGAMFGDNLSMISDTTIAATRSQGVSLRDKFRVNIWIALPAAVITFMVFMLLSNGQHQMTSEPLSPIFIIPYVVVFALAFTGLHVLAILLIGIVLAGTLGIWLSPNYSLTTLNTAIYAGFVELFEIMLLSLFISGLSLLMHDQGGMRWLVNAILALTRSLKMTGKRAGEFGIALLIVMANLFVANNVVAIVVAADVAKDIAIEQAMDLRRSASYLDIFSCVVQGLIPYGAQILLASAIGKISPLALTGTTYYCWILGVVAVLSIIFQYPRLKPPAPTNSAPNAIQS</sequence>
<evidence type="ECO:0000256" key="1">
    <source>
        <dbReference type="ARBA" id="ARBA00004651"/>
    </source>
</evidence>
<comment type="similarity">
    <text evidence="8">Belongs to the NhaC Na(+)/H(+) (TC 2.A.35) antiporter family.</text>
</comment>
<name>A0A1S8CXM6_9GAMM</name>
<feature type="transmembrane region" description="Helical" evidence="9">
    <location>
        <begin position="110"/>
        <end position="132"/>
    </location>
</feature>
<feature type="transmembrane region" description="Helical" evidence="9">
    <location>
        <begin position="279"/>
        <end position="303"/>
    </location>
</feature>
<keyword evidence="3" id="KW-0050">Antiport</keyword>
<protein>
    <submittedName>
        <fullName evidence="11">Sodium:proton antiporter</fullName>
    </submittedName>
</protein>
<evidence type="ECO:0000256" key="8">
    <source>
        <dbReference type="ARBA" id="ARBA00038435"/>
    </source>
</evidence>
<organism evidence="11 12">
    <name type="scientific">Alkanindiges hydrocarboniclasticus</name>
    <dbReference type="NCBI Taxonomy" id="1907941"/>
    <lineage>
        <taxon>Bacteria</taxon>
        <taxon>Pseudomonadati</taxon>
        <taxon>Pseudomonadota</taxon>
        <taxon>Gammaproteobacteria</taxon>
        <taxon>Moraxellales</taxon>
        <taxon>Moraxellaceae</taxon>
        <taxon>Alkanindiges</taxon>
    </lineage>
</organism>
<dbReference type="GO" id="GO:0015297">
    <property type="term" value="F:antiporter activity"/>
    <property type="evidence" value="ECO:0007669"/>
    <property type="project" value="UniProtKB-KW"/>
</dbReference>
<feature type="transmembrane region" description="Helical" evidence="9">
    <location>
        <begin position="68"/>
        <end position="90"/>
    </location>
</feature>
<feature type="transmembrane region" description="Helical" evidence="9">
    <location>
        <begin position="144"/>
        <end position="169"/>
    </location>
</feature>